<dbReference type="PANTHER" id="PTHR13373">
    <property type="entry name" value="FROUNT PROTEIN-RELATED"/>
    <property type="match status" value="1"/>
</dbReference>
<evidence type="ECO:0000256" key="1">
    <source>
        <dbReference type="ARBA" id="ARBA00004567"/>
    </source>
</evidence>
<evidence type="ECO:0000256" key="6">
    <source>
        <dbReference type="ARBA" id="ARBA00023010"/>
    </source>
</evidence>
<name>A0A336MU20_CULSO</name>
<dbReference type="InterPro" id="IPR011502">
    <property type="entry name" value="Nucleoporin_Nup85"/>
</dbReference>
<dbReference type="Pfam" id="PF07575">
    <property type="entry name" value="Nucleopor_Nup85"/>
    <property type="match status" value="1"/>
</dbReference>
<dbReference type="GO" id="GO:0031080">
    <property type="term" value="C:nuclear pore outer ring"/>
    <property type="evidence" value="ECO:0007669"/>
    <property type="project" value="TreeGrafter"/>
</dbReference>
<protein>
    <recommendedName>
        <fullName evidence="9">Nuclear pore complex protein Nup85</fullName>
    </recommendedName>
</protein>
<accession>A0A336MU20</accession>
<dbReference type="AlphaFoldDB" id="A0A336MU20"/>
<keyword evidence="9" id="KW-0472">Membrane</keyword>
<proteinExistence type="inferred from homology"/>
<dbReference type="PANTHER" id="PTHR13373:SF21">
    <property type="entry name" value="NUCLEAR PORE COMPLEX PROTEIN NUP85"/>
    <property type="match status" value="1"/>
</dbReference>
<comment type="subunit">
    <text evidence="9">Component of the nuclear pore complex (NPC).</text>
</comment>
<dbReference type="GO" id="GO:0017056">
    <property type="term" value="F:structural constituent of nuclear pore"/>
    <property type="evidence" value="ECO:0007669"/>
    <property type="project" value="TreeGrafter"/>
</dbReference>
<dbReference type="EMBL" id="UFQT01002523">
    <property type="protein sequence ID" value="SSX33620.1"/>
    <property type="molecule type" value="Genomic_DNA"/>
</dbReference>
<reference evidence="10" key="1">
    <citation type="submission" date="2018-07" db="EMBL/GenBank/DDBJ databases">
        <authorList>
            <person name="Quirk P.G."/>
            <person name="Krulwich T.A."/>
        </authorList>
    </citation>
    <scope>NUCLEOTIDE SEQUENCE</scope>
</reference>
<evidence type="ECO:0000256" key="7">
    <source>
        <dbReference type="ARBA" id="ARBA00023132"/>
    </source>
</evidence>
<keyword evidence="7 9" id="KW-0906">Nuclear pore complex</keyword>
<dbReference type="OMA" id="ELMEWLN"/>
<evidence type="ECO:0000256" key="4">
    <source>
        <dbReference type="ARBA" id="ARBA00022816"/>
    </source>
</evidence>
<evidence type="ECO:0000256" key="8">
    <source>
        <dbReference type="ARBA" id="ARBA00023242"/>
    </source>
</evidence>
<dbReference type="GO" id="GO:0006606">
    <property type="term" value="P:protein import into nucleus"/>
    <property type="evidence" value="ECO:0007669"/>
    <property type="project" value="TreeGrafter"/>
</dbReference>
<sequence length="678" mass="78252">MDNIVIKGIEDSLGENVGRYCGNFCTDQKISFHAFEPIISSSRDVPSKHFNQRNKVNVHQLEPDFVFNIPVLRALLSETSNIFVELQKSVANPEIKTNFQKFSLTYRSSIRACLENLQQLVENQDENKLDSDLHEKYQNFMTILYSIECIWHLCEKLFLNKANEGMILQNLLEWVRFHFPMSERNALELMQIGQEVDADENYWPVIKDLVIKGQMEVARTLLKMHLSSDTPCFQEAERILSTMPIYSVYGGLSLQKFRTQLKYWAVSAESKVQTGLLAAEPELEEIVRLVIGDRQAWKDLCKTSTCWYEYFPGYLLYTEPTCKNFELPQHVNAWLTQWLSSQNMGRTAHLKHLDRVILSVMENNLHQVLHDIQNIGDNKWVVTHLTDLLFHSGQLQLGEGSVENLNAFRDSLIFDFGTALMARKSFWNFGLNYLEYCSDGPAARELLLLRIPFKTDKEASKLISAARRINSPQCEQQICRVMTKLSINNERYGDALHWAIRSNDQVYIRSVVDVFLHHYTETGEMLSPDNLASIGSRMLVCPRLMFLVKYYDFHQFYRERAFSQAGEVLINLLDSNITPPYFWSSLLADTIPLLEFKEPIIPSKETLTILHHLENDLMPLIEKKKQALKRKEAGDAQMEDPIIANTLHGRSEDLVQLLRLSCARNLSRALIIENTLGP</sequence>
<keyword evidence="3 9" id="KW-0813">Transport</keyword>
<comment type="function">
    <text evidence="9">Functions as a component of the nuclear pore complex (NPC).</text>
</comment>
<comment type="similarity">
    <text evidence="2 9">Belongs to the nucleoporin Nup85 family.</text>
</comment>
<gene>
    <name evidence="10" type="primary">CSON006703</name>
</gene>
<dbReference type="GO" id="GO:0031965">
    <property type="term" value="C:nuclear membrane"/>
    <property type="evidence" value="ECO:0007669"/>
    <property type="project" value="UniProtKB-UniRule"/>
</dbReference>
<evidence type="ECO:0000256" key="3">
    <source>
        <dbReference type="ARBA" id="ARBA00022448"/>
    </source>
</evidence>
<keyword evidence="4 9" id="KW-0509">mRNA transport</keyword>
<comment type="subcellular location">
    <subcellularLocation>
        <location evidence="1 9">Nucleus</location>
        <location evidence="1 9">Nuclear pore complex</location>
    </subcellularLocation>
</comment>
<dbReference type="GO" id="GO:0045893">
    <property type="term" value="P:positive regulation of DNA-templated transcription"/>
    <property type="evidence" value="ECO:0007669"/>
    <property type="project" value="TreeGrafter"/>
</dbReference>
<evidence type="ECO:0000313" key="10">
    <source>
        <dbReference type="EMBL" id="SSX33620.1"/>
    </source>
</evidence>
<dbReference type="GO" id="GO:0006406">
    <property type="term" value="P:mRNA export from nucleus"/>
    <property type="evidence" value="ECO:0007669"/>
    <property type="project" value="TreeGrafter"/>
</dbReference>
<keyword evidence="8 9" id="KW-0539">Nucleus</keyword>
<keyword evidence="5 9" id="KW-0653">Protein transport</keyword>
<evidence type="ECO:0000256" key="2">
    <source>
        <dbReference type="ARBA" id="ARBA00005573"/>
    </source>
</evidence>
<dbReference type="VEuPathDB" id="VectorBase:CSON006703"/>
<evidence type="ECO:0000256" key="9">
    <source>
        <dbReference type="RuleBase" id="RU365073"/>
    </source>
</evidence>
<organism evidence="10">
    <name type="scientific">Culicoides sonorensis</name>
    <name type="common">Biting midge</name>
    <dbReference type="NCBI Taxonomy" id="179676"/>
    <lineage>
        <taxon>Eukaryota</taxon>
        <taxon>Metazoa</taxon>
        <taxon>Ecdysozoa</taxon>
        <taxon>Arthropoda</taxon>
        <taxon>Hexapoda</taxon>
        <taxon>Insecta</taxon>
        <taxon>Pterygota</taxon>
        <taxon>Neoptera</taxon>
        <taxon>Endopterygota</taxon>
        <taxon>Diptera</taxon>
        <taxon>Nematocera</taxon>
        <taxon>Chironomoidea</taxon>
        <taxon>Ceratopogonidae</taxon>
        <taxon>Ceratopogoninae</taxon>
        <taxon>Culicoides</taxon>
        <taxon>Monoculicoides</taxon>
    </lineage>
</organism>
<evidence type="ECO:0000256" key="5">
    <source>
        <dbReference type="ARBA" id="ARBA00022927"/>
    </source>
</evidence>
<keyword evidence="6 9" id="KW-0811">Translocation</keyword>